<organism evidence="2 3">
    <name type="scientific">Emticicia aquatica</name>
    <dbReference type="NCBI Taxonomy" id="1681835"/>
    <lineage>
        <taxon>Bacteria</taxon>
        <taxon>Pseudomonadati</taxon>
        <taxon>Bacteroidota</taxon>
        <taxon>Cytophagia</taxon>
        <taxon>Cytophagales</taxon>
        <taxon>Leadbetterellaceae</taxon>
        <taxon>Emticicia</taxon>
    </lineage>
</organism>
<dbReference type="InterPro" id="IPR035986">
    <property type="entry name" value="PKD_dom_sf"/>
</dbReference>
<sequence length="2972" mass="325736">MQKRILYILLGWLMLFGWQKTFAQADTLCDQNENKKIFGELYFNYGSVTNAYSAFNRSTFVMGQPLASPRNMLSQGYQAGFGVYSPWYLPPQPPILVASQGDFKDRIKVSWNVNPLSTPPTGFVLYRDGSFLADLGESVREFLDFNTQAGEYYEYSIVAKNVFGTGSPSKYVGFVNPNGVVSGKVETNSGNPVPGVEVRLTPLTGNSMAFDGVNDELCVTYHDELPTDKFTVSAYVKLGDVNNEGAIIDWGSSLNKNWWITTTKNDEPKGYIFHVGNGTGSDSLKYYLPNLPTNPENLNNWHQITMVYNGSALSVMVDGEFVGTKPASIVREKNYLNIGSKIGNDGFFKGKIDDIRVYNRPLNQTEVNSTKNRSVSKSEAGLVSYWKMDEGVGVKVFDNTTIPTNANVYGATFSSDKPEVYSAGVTDVTGYYVIDGINYSQSESFRATPMKNFEFNSALEFNAADKSYGNLTDFDMPDTSTVQVLFHPFDLKSRQTVLSKGSFYEAYIDNGKLFLNLNGTITDLGAVKAKYYHLAVTLDNTAGSAKVYLEGELKETVSFTGTSNWQNGSPWLLATNSTDATTGKFYTGLVDEFVIYKTALPQNVIQEHYVVGLPNDSTTALQWSYFDLNEGTDTKVYDYAATNFGAALPREGVILKASWSNNARRKETKAHEFEPNIRVVNLNTSNTAIGNIDFKDVSTVNVSGTIRFANTFCFADSINIFVNGQSYFPPIRTDRNGKWSADFEPGKTLKFSASYKEHLFSPAFFEIRKIQSPKAGIVFLDNTKRTIYGQVAGNDKCRKSIIPQGSRVVVKVATLDGCFERTDTLRNPDGKFIFKDLPARAFRVSVVEHSNSVIYNYFQLKGGQEVDLRDVISDTTDFIYVAPPKIEMPGITPNACNLKIAYQYIESKFKIKVFEQYDGGKCYVDGAKLLIDNPSVTSLVDTTLAKNVQEFEYKFKPKNVNIIPPYKTLVTVTGTVGSASTTDTTSFVILGRKATIGTFTSSSPQQPKFVLRDPPGDGSYATLEKGFTHCTNDSRSVINDLGEEFSIGTSFGGETNVGTPGAEIVIKNELKVTASGGSNQTWNYSTNENSCITTTKVISTSASDGVVGSEGGGDVYFGYAENVTFGGSIELNYKPDSCKFYTKKKLEISNVTIGGDFVYSERQIVKDIIPSLKLLASQPLAVNPKRHRDSLAFEEWEKYIKMNKDDKKVKYEKTISFDAGAVYEESTTTDSTKGWTETFDIKGWYGADAEFTLKALGGIEGNLAITHEHTKSNTHDEQTTNVYGISYHFEDDDVGDNFLVQVYRGKIWDSYSFELVSGESSCPWEKGTRQRSAPTLVSLDGNSKVNVPANTSAVYQLQLGNASPTDEAMNYDLSLDPSTNPDGAIVKVNGQPLTQPITFRIDPGQSQTVTLTIDKGPIKYNYSDITIQLESACETELADARGGDTLVDKYFVKTINLAASFIEPCSKVDIGFPLQNFVITPASQNKLSITLNEYNKDDEDLKLIRLQYRPIGGDGSWININETLKANLGDIFTIKEWNTELLKDGPYEIRAVAECFNVSLQPGISTVIKGEVARIPPMVFGVPEPGDGTWDPGDEISITFNEPIDCDKVVQADMLANNTIGLYDATTNALVDATIACVGNKIMITPNINPVFFENRTFRVVVSGKDYDDAMLAQNPNHQRAAIRDKAGNMIEKTIKWEFAVNQNNLEWVGTDVIETNEVLKPFTVKRQIRNRGGSITSFRMESVPSWLTVSPSTGTLNPGQIADVTLTFQKDLLIGDYLDTLQMVGSKGAEPLLIDYRVRCPQPKYEVSNPEQYQGTMNMVVDLSIFGVTSTDPSDVVVAKIDGQIRGVAKVAYFRNIPADHKRWLTFMTVYGNPTDEDKPIEFAVWQGAKCNEFVEILEEYRYHDGSLAGTPLEPTPVSVLNLVKKCIPLNRGFNWVSFNLDLGTGRNTVTNVLKSLKNKSGAYIKTDNNFAEYLDGYGWDMADSLIFPTKRYMVFITERDTVCLKGAPYKAAEYPIEIKNSWNWIGYVPSIGMTVTQALRGLTPLNGDIIKSQTLFAQYVAGVGWVGNLSFLEPLKGYLLKISNAGTLTYPGISVSNARKAADDINLDDQNKMETPMTFNFAQYEQTMNLIGHINGITIDDDDELRAYIEGKLVGVNKSIINEKNRLFFQTIYYQDEQNIQFRLYKADRDKEYELDRKVLFKGETLAGLVEAPIEFNLISLGADEVQISIDDMIIKQPETVFRTVSVPAGIVKPSVSCTNYAVSTILPTSNDTKPMCAATTQEGNMTAVIKVKFNERTSFVSTDDVLIFVNPNTNTVVGCATFNTVNKLFYATIGGNTGSTTLPVDVKYYSSSMKKTFTLKSAITYQFNAKLGNAVVPHELNFSPLSISISNGVVSAVMRDTSWIGDYGVNVFALNCAGYNDGQTSFFYRRLKSNDCSFSFSKPSSNAPVCKGSTLQLSANKGDSYAWIGPNGFSSTLLNPVIESVSTAAAGVYTLTVTSYRCQITATTNVIVKTLTMTATSNTPVCEKTTLNLSSSGGTSYSWRGPNGFTSTEQNPKIEKVSVSASGAYTVVMNDNGCTDSLTTDVVINPLPVATVSSNAIDVCLKSTLKLGVSGGTSYLWNGPNSFSSTLQNPEIENADILTVGTYMVEVTDKGCTSSASIAVKLKQLPQVPSIIGESKMCAGIPNILTAISNPSAIFTWSNGSTGSTISVAPKADTTYTVIAWVDGCISKSQVFMMTVKPFYTSPTITANNIQICKGESVILTASCPAVTDVFKWETPSANNTVASNKNTRIVTEPGVFKGYCIPLEGCTSAKVEMVITQSENCNGQNFISVTPIKPNICPNSSITLNATGCSGTLSWTSGSSTQTGTSLTVSPTVTTTYLVQCSNGGSTSVEVVVATKIVVVNSNISTGIERIKAIETIESNKKVGDGAFTPAPSVRFEAGKAIILKPGFIAEKYSNFQAEIKTCY</sequence>
<dbReference type="SUPFAM" id="SSF49299">
    <property type="entry name" value="PKD domain"/>
    <property type="match status" value="1"/>
</dbReference>
<gene>
    <name evidence="2" type="ORF">EMA8858_01506</name>
</gene>
<dbReference type="PROSITE" id="PS50853">
    <property type="entry name" value="FN3"/>
    <property type="match status" value="1"/>
</dbReference>
<protein>
    <recommendedName>
        <fullName evidence="1">Fibronectin type-III domain-containing protein</fullName>
    </recommendedName>
</protein>
<comment type="caution">
    <text evidence="2">The sequence shown here is derived from an EMBL/GenBank/DDBJ whole genome shotgun (WGS) entry which is preliminary data.</text>
</comment>
<dbReference type="InterPro" id="IPR013783">
    <property type="entry name" value="Ig-like_fold"/>
</dbReference>
<keyword evidence="3" id="KW-1185">Reference proteome</keyword>
<dbReference type="EMBL" id="CAKLPY010000001">
    <property type="protein sequence ID" value="CAH0995385.1"/>
    <property type="molecule type" value="Genomic_DNA"/>
</dbReference>
<dbReference type="Gene3D" id="2.60.120.200">
    <property type="match status" value="2"/>
</dbReference>
<dbReference type="SUPFAM" id="SSF49265">
    <property type="entry name" value="Fibronectin type III"/>
    <property type="match status" value="1"/>
</dbReference>
<evidence type="ECO:0000259" key="1">
    <source>
        <dbReference type="PROSITE" id="PS50853"/>
    </source>
</evidence>
<dbReference type="InterPro" id="IPR013320">
    <property type="entry name" value="ConA-like_dom_sf"/>
</dbReference>
<dbReference type="RefSeq" id="WP_238805939.1">
    <property type="nucleotide sequence ID" value="NZ_CAKLPY010000001.1"/>
</dbReference>
<reference evidence="2" key="1">
    <citation type="submission" date="2021-12" db="EMBL/GenBank/DDBJ databases">
        <authorList>
            <person name="Rodrigo-Torres L."/>
            <person name="Arahal R. D."/>
            <person name="Lucena T."/>
        </authorList>
    </citation>
    <scope>NUCLEOTIDE SEQUENCE</scope>
    <source>
        <strain evidence="2">CECT 8858</strain>
    </source>
</reference>
<dbReference type="Gene3D" id="2.60.40.10">
    <property type="entry name" value="Immunoglobulins"/>
    <property type="match status" value="4"/>
</dbReference>
<dbReference type="SUPFAM" id="SSF49899">
    <property type="entry name" value="Concanavalin A-like lectins/glucanases"/>
    <property type="match status" value="2"/>
</dbReference>
<evidence type="ECO:0000313" key="2">
    <source>
        <dbReference type="EMBL" id="CAH0995385.1"/>
    </source>
</evidence>
<dbReference type="Pfam" id="PF13385">
    <property type="entry name" value="Laminin_G_3"/>
    <property type="match status" value="2"/>
</dbReference>
<dbReference type="NCBIfam" id="NF045639">
    <property type="entry name" value="GCX_COOH"/>
    <property type="match status" value="1"/>
</dbReference>
<dbReference type="InterPro" id="IPR036116">
    <property type="entry name" value="FN3_sf"/>
</dbReference>
<evidence type="ECO:0000313" key="3">
    <source>
        <dbReference type="Proteomes" id="UP000837932"/>
    </source>
</evidence>
<dbReference type="InterPro" id="IPR003961">
    <property type="entry name" value="FN3_dom"/>
</dbReference>
<feature type="domain" description="Fibronectin type-III" evidence="1">
    <location>
        <begin position="90"/>
        <end position="179"/>
    </location>
</feature>
<proteinExistence type="predicted"/>
<name>A0ABN8ETU8_9BACT</name>
<dbReference type="Proteomes" id="UP000837932">
    <property type="component" value="Unassembled WGS sequence"/>
</dbReference>
<dbReference type="InterPro" id="IPR055015">
    <property type="entry name" value="GCX_COOH"/>
</dbReference>
<accession>A0ABN8ETU8</accession>